<evidence type="ECO:0000256" key="1">
    <source>
        <dbReference type="SAM" id="MobiDB-lite"/>
    </source>
</evidence>
<reference evidence="2 3" key="1">
    <citation type="submission" date="2019-03" db="EMBL/GenBank/DDBJ databases">
        <title>Draft genome sequences of novel Actinobacteria.</title>
        <authorList>
            <person name="Sahin N."/>
            <person name="Ay H."/>
            <person name="Saygin H."/>
        </authorList>
    </citation>
    <scope>NUCLEOTIDE SEQUENCE [LARGE SCALE GENOMIC DNA]</scope>
    <source>
        <strain evidence="2 3">KC310</strain>
    </source>
</reference>
<organism evidence="2 3">
    <name type="scientific">Nonomuraea deserti</name>
    <dbReference type="NCBI Taxonomy" id="1848322"/>
    <lineage>
        <taxon>Bacteria</taxon>
        <taxon>Bacillati</taxon>
        <taxon>Actinomycetota</taxon>
        <taxon>Actinomycetes</taxon>
        <taxon>Streptosporangiales</taxon>
        <taxon>Streptosporangiaceae</taxon>
        <taxon>Nonomuraea</taxon>
    </lineage>
</organism>
<name>A0A4R4V0E1_9ACTN</name>
<proteinExistence type="predicted"/>
<dbReference type="EMBL" id="SMKO01000138">
    <property type="protein sequence ID" value="TDC98508.1"/>
    <property type="molecule type" value="Genomic_DNA"/>
</dbReference>
<evidence type="ECO:0000313" key="2">
    <source>
        <dbReference type="EMBL" id="TDC98508.1"/>
    </source>
</evidence>
<gene>
    <name evidence="2" type="ORF">E1292_35310</name>
</gene>
<feature type="region of interest" description="Disordered" evidence="1">
    <location>
        <begin position="1"/>
        <end position="30"/>
    </location>
</feature>
<dbReference type="RefSeq" id="WP_132601440.1">
    <property type="nucleotide sequence ID" value="NZ_SMKO01000138.1"/>
</dbReference>
<accession>A0A4R4V0E1</accession>
<evidence type="ECO:0000313" key="3">
    <source>
        <dbReference type="Proteomes" id="UP000295258"/>
    </source>
</evidence>
<keyword evidence="3" id="KW-1185">Reference proteome</keyword>
<comment type="caution">
    <text evidence="2">The sequence shown here is derived from an EMBL/GenBank/DDBJ whole genome shotgun (WGS) entry which is preliminary data.</text>
</comment>
<protein>
    <submittedName>
        <fullName evidence="2">Uncharacterized protein</fullName>
    </submittedName>
</protein>
<dbReference type="AlphaFoldDB" id="A0A4R4V0E1"/>
<sequence>MPPNTKKGGAGTANPEHRPHTHQGVNDKNKVAEVGENRSTLGRQTPIARFLLVHENRPGRRTADAIPLDHCPVCGYQSSHKTAWPPQETITKACTACGYRDQFATIAVKAGSRRRRSA</sequence>
<dbReference type="Proteomes" id="UP000295258">
    <property type="component" value="Unassembled WGS sequence"/>
</dbReference>